<dbReference type="Pfam" id="PF00669">
    <property type="entry name" value="Flagellin_N"/>
    <property type="match status" value="1"/>
</dbReference>
<comment type="caution">
    <text evidence="2">The sequence shown here is derived from an EMBL/GenBank/DDBJ whole genome shotgun (WGS) entry which is preliminary data.</text>
</comment>
<feature type="domain" description="Flagellin N-terminal" evidence="1">
    <location>
        <begin position="3"/>
        <end position="141"/>
    </location>
</feature>
<dbReference type="PANTHER" id="PTHR42792">
    <property type="entry name" value="FLAGELLIN"/>
    <property type="match status" value="1"/>
</dbReference>
<dbReference type="InterPro" id="IPR001029">
    <property type="entry name" value="Flagellin_N"/>
</dbReference>
<dbReference type="EMBL" id="LAZR01005434">
    <property type="protein sequence ID" value="KKM99986.1"/>
    <property type="molecule type" value="Genomic_DNA"/>
</dbReference>
<organism evidence="2">
    <name type="scientific">marine sediment metagenome</name>
    <dbReference type="NCBI Taxonomy" id="412755"/>
    <lineage>
        <taxon>unclassified sequences</taxon>
        <taxon>metagenomes</taxon>
        <taxon>ecological metagenomes</taxon>
    </lineage>
</organism>
<dbReference type="SUPFAM" id="SSF64518">
    <property type="entry name" value="Phase 1 flagellin"/>
    <property type="match status" value="1"/>
</dbReference>
<reference evidence="2" key="1">
    <citation type="journal article" date="2015" name="Nature">
        <title>Complex archaea that bridge the gap between prokaryotes and eukaryotes.</title>
        <authorList>
            <person name="Spang A."/>
            <person name="Saw J.H."/>
            <person name="Jorgensen S.L."/>
            <person name="Zaremba-Niedzwiedzka K."/>
            <person name="Martijn J."/>
            <person name="Lind A.E."/>
            <person name="van Eijk R."/>
            <person name="Schleper C."/>
            <person name="Guy L."/>
            <person name="Ettema T.J."/>
        </authorList>
    </citation>
    <scope>NUCLEOTIDE SEQUENCE</scope>
</reference>
<dbReference type="GO" id="GO:0071973">
    <property type="term" value="P:bacterial-type flagellum-dependent cell motility"/>
    <property type="evidence" value="ECO:0007669"/>
    <property type="project" value="InterPro"/>
</dbReference>
<dbReference type="Gene3D" id="1.20.1330.10">
    <property type="entry name" value="f41 fragment of flagellin, N-terminal domain"/>
    <property type="match status" value="1"/>
</dbReference>
<dbReference type="NCBIfam" id="TIGR02550">
    <property type="entry name" value="flagell_flgL"/>
    <property type="match status" value="1"/>
</dbReference>
<evidence type="ECO:0000313" key="2">
    <source>
        <dbReference type="EMBL" id="KKM99986.1"/>
    </source>
</evidence>
<dbReference type="InterPro" id="IPR001492">
    <property type="entry name" value="Flagellin"/>
</dbReference>
<evidence type="ECO:0000259" key="1">
    <source>
        <dbReference type="Pfam" id="PF00669"/>
    </source>
</evidence>
<dbReference type="GO" id="GO:0009424">
    <property type="term" value="C:bacterial-type flagellum hook"/>
    <property type="evidence" value="ECO:0007669"/>
    <property type="project" value="InterPro"/>
</dbReference>
<name>A0A0F9MKX2_9ZZZZ</name>
<dbReference type="PANTHER" id="PTHR42792:SF1">
    <property type="entry name" value="FLAGELLAR HOOK-ASSOCIATED PROTEIN 3"/>
    <property type="match status" value="1"/>
</dbReference>
<protein>
    <recommendedName>
        <fullName evidence="1">Flagellin N-terminal domain-containing protein</fullName>
    </recommendedName>
</protein>
<accession>A0A0F9MKX2</accession>
<dbReference type="GO" id="GO:0005198">
    <property type="term" value="F:structural molecule activity"/>
    <property type="evidence" value="ECO:0007669"/>
    <property type="project" value="InterPro"/>
</dbReference>
<sequence>MRISTNYSSQQSLNLMLQQQSDLGKTQLQITTGKRIQSPSDDPVAAIKVLDLQRQINLSQQYLDNADKAENKLSVSEGLMSSASDILQSIRVLAVQGLSDTNNAESRKAIAEQIDQLNKAMLGLANTTDVNGEQVFSGYETDTEAFASTPPFNYLPTSPGAGDGQRNIRVGEGYSVEINEPGNKVFVANNDVSGSQSIFQTINNFVNDLNANTVGTASVNGDILGNIDNGLDAILGARTRVGTRLNAIDQQRDVNDGIKFNMENMLSQVQDLDYAEAISRLSLQKTGLEAAQQTFIKVQGLSLFNYL</sequence>
<proteinExistence type="predicted"/>
<dbReference type="InterPro" id="IPR013384">
    <property type="entry name" value="Flagell_FlgL"/>
</dbReference>
<gene>
    <name evidence="2" type="ORF">LCGC14_1142370</name>
</gene>
<dbReference type="AlphaFoldDB" id="A0A0F9MKX2"/>